<dbReference type="Gene3D" id="3.40.50.2300">
    <property type="match status" value="1"/>
</dbReference>
<gene>
    <name evidence="2" type="ORF">TSIB3V08_LOCUS11470</name>
</gene>
<dbReference type="SUPFAM" id="SSF53822">
    <property type="entry name" value="Periplasmic binding protein-like I"/>
    <property type="match status" value="1"/>
</dbReference>
<name>A0A7R9B6S3_TIMSH</name>
<evidence type="ECO:0000256" key="1">
    <source>
        <dbReference type="ARBA" id="ARBA00023180"/>
    </source>
</evidence>
<evidence type="ECO:0000313" key="2">
    <source>
        <dbReference type="EMBL" id="CAD7267465.1"/>
    </source>
</evidence>
<proteinExistence type="predicted"/>
<dbReference type="EMBL" id="OC009271">
    <property type="protein sequence ID" value="CAD7267465.1"/>
    <property type="molecule type" value="Genomic_DNA"/>
</dbReference>
<dbReference type="InterPro" id="IPR050726">
    <property type="entry name" value="mGluR"/>
</dbReference>
<sequence>MIVMSPGRERLRDRYKPDPKLSFIIKALYTMAYGLHNMVQDVCGQGGVCAELFPFNGSLFKSYLMNVTFTYGDEELVEFDRRGDPPGRYNIMNYQLLPNGSYDYIHVGDWNNGTLLMWDDLQYPQAEDRVESVCSKPCQPGYYKVHYLHCNTIFITTLSSLQYYPHCNTSLTPTIASLEHYPHCNTSLTPTIASLEHYPHWNTSFTATLSSLQHYPHCNTIFITTLSSLEH</sequence>
<dbReference type="PANTHER" id="PTHR24060">
    <property type="entry name" value="METABOTROPIC GLUTAMATE RECEPTOR"/>
    <property type="match status" value="1"/>
</dbReference>
<protein>
    <submittedName>
        <fullName evidence="2">Uncharacterized protein</fullName>
    </submittedName>
</protein>
<accession>A0A7R9B6S3</accession>
<dbReference type="InterPro" id="IPR028082">
    <property type="entry name" value="Peripla_BP_I"/>
</dbReference>
<dbReference type="AlphaFoldDB" id="A0A7R9B6S3"/>
<reference evidence="2" key="1">
    <citation type="submission" date="2020-11" db="EMBL/GenBank/DDBJ databases">
        <authorList>
            <person name="Tran Van P."/>
        </authorList>
    </citation>
    <scope>NUCLEOTIDE SEQUENCE</scope>
</reference>
<keyword evidence="1" id="KW-0325">Glycoprotein</keyword>
<organism evidence="2">
    <name type="scientific">Timema shepardi</name>
    <name type="common">Walking stick</name>
    <dbReference type="NCBI Taxonomy" id="629360"/>
    <lineage>
        <taxon>Eukaryota</taxon>
        <taxon>Metazoa</taxon>
        <taxon>Ecdysozoa</taxon>
        <taxon>Arthropoda</taxon>
        <taxon>Hexapoda</taxon>
        <taxon>Insecta</taxon>
        <taxon>Pterygota</taxon>
        <taxon>Neoptera</taxon>
        <taxon>Polyneoptera</taxon>
        <taxon>Phasmatodea</taxon>
        <taxon>Timematodea</taxon>
        <taxon>Timematoidea</taxon>
        <taxon>Timematidae</taxon>
        <taxon>Timema</taxon>
    </lineage>
</organism>